<dbReference type="OrthoDB" id="9801785at2"/>
<gene>
    <name evidence="12" type="ordered locus">PB2503_07192</name>
</gene>
<keyword evidence="8 10" id="KW-0413">Isomerase</keyword>
<dbReference type="KEGG" id="pbr:PB2503_07192"/>
<dbReference type="SUPFAM" id="SSF51735">
    <property type="entry name" value="NAD(P)-binding Rossmann-fold domains"/>
    <property type="match status" value="1"/>
</dbReference>
<dbReference type="UniPathway" id="UPA00214"/>
<evidence type="ECO:0000256" key="10">
    <source>
        <dbReference type="RuleBase" id="RU366046"/>
    </source>
</evidence>
<dbReference type="InterPro" id="IPR005886">
    <property type="entry name" value="UDP_G4E"/>
</dbReference>
<dbReference type="STRING" id="314260.PB2503_07192"/>
<keyword evidence="7 10" id="KW-0520">NAD</keyword>
<comment type="similarity">
    <text evidence="4 10">Belongs to the NAD(P)-dependent epimerase/dehydratase family.</text>
</comment>
<evidence type="ECO:0000259" key="11">
    <source>
        <dbReference type="Pfam" id="PF01370"/>
    </source>
</evidence>
<evidence type="ECO:0000313" key="13">
    <source>
        <dbReference type="Proteomes" id="UP000001302"/>
    </source>
</evidence>
<evidence type="ECO:0000256" key="8">
    <source>
        <dbReference type="ARBA" id="ARBA00023235"/>
    </source>
</evidence>
<feature type="domain" description="NAD-dependent epimerase/dehydratase" evidence="11">
    <location>
        <begin position="3"/>
        <end position="244"/>
    </location>
</feature>
<evidence type="ECO:0000256" key="9">
    <source>
        <dbReference type="ARBA" id="ARBA00023277"/>
    </source>
</evidence>
<name>E0TEC9_PARBH</name>
<dbReference type="InterPro" id="IPR001509">
    <property type="entry name" value="Epimerase_deHydtase"/>
</dbReference>
<dbReference type="AlphaFoldDB" id="E0TEC9"/>
<evidence type="ECO:0000256" key="4">
    <source>
        <dbReference type="ARBA" id="ARBA00007637"/>
    </source>
</evidence>
<evidence type="ECO:0000256" key="6">
    <source>
        <dbReference type="ARBA" id="ARBA00018569"/>
    </source>
</evidence>
<evidence type="ECO:0000256" key="7">
    <source>
        <dbReference type="ARBA" id="ARBA00023027"/>
    </source>
</evidence>
<comment type="subunit">
    <text evidence="10">Homodimer.</text>
</comment>
<organism evidence="12 13">
    <name type="scientific">Parvularcula bermudensis (strain ATCC BAA-594 / HTCC2503 / KCTC 12087)</name>
    <dbReference type="NCBI Taxonomy" id="314260"/>
    <lineage>
        <taxon>Bacteria</taxon>
        <taxon>Pseudomonadati</taxon>
        <taxon>Pseudomonadota</taxon>
        <taxon>Alphaproteobacteria</taxon>
        <taxon>Parvularculales</taxon>
        <taxon>Parvularculaceae</taxon>
        <taxon>Parvularcula</taxon>
    </lineage>
</organism>
<evidence type="ECO:0000256" key="5">
    <source>
        <dbReference type="ARBA" id="ARBA00013189"/>
    </source>
</evidence>
<dbReference type="EC" id="5.1.3.2" evidence="5 10"/>
<accession>E0TEC9</accession>
<dbReference type="Gene3D" id="3.90.25.10">
    <property type="entry name" value="UDP-galactose 4-epimerase, domain 1"/>
    <property type="match status" value="1"/>
</dbReference>
<evidence type="ECO:0000256" key="2">
    <source>
        <dbReference type="ARBA" id="ARBA00001911"/>
    </source>
</evidence>
<sequence length="327" mass="34831">MKILVCGGAGYIGAHMCKALAAEGYEPVVFDNLSSGHRHAVKWGPLVVGDIRDRRALDDCFAAHRPAAVIQFAASIEVGEGEANPLKFWNNNVGGTVTLLEAMAGAGVTALVFSSTCATYGIPDRMPIGESEPQRPFSVYGETKLAVEKALAATAKISPLRYASLRYFNAAGASPDGEIGEEHNPETHLIPNALKAAAGIGSAMKLFGTDYDTPDGTCVRDYIHVMDLAAAHLAALRLLLDGADSFICNLGTGTGLTVREILSTVEAVTGRPVPVEESPRRPGDVPRLVADPSFAQEHLGFFPQYSDVGTVIRDAWNFHKTRWSLAP</sequence>
<protein>
    <recommendedName>
        <fullName evidence="6 10">UDP-glucose 4-epimerase</fullName>
        <ecNumber evidence="5 10">5.1.3.2</ecNumber>
    </recommendedName>
</protein>
<dbReference type="Pfam" id="PF01370">
    <property type="entry name" value="Epimerase"/>
    <property type="match status" value="1"/>
</dbReference>
<reference evidence="12 13" key="2">
    <citation type="journal article" date="2011" name="J. Bacteriol.">
        <title>Complete genome sequence of strain HTCC2503T of Parvularcula bermudensis, the type species of the order "Parvularculales" in the class Alphaproteobacteria.</title>
        <authorList>
            <person name="Oh H.M."/>
            <person name="Kang I."/>
            <person name="Vergin K.L."/>
            <person name="Kang D."/>
            <person name="Rhee K.H."/>
            <person name="Giovannoni S.J."/>
            <person name="Cho J.C."/>
        </authorList>
    </citation>
    <scope>NUCLEOTIDE SEQUENCE [LARGE SCALE GENOMIC DNA]</scope>
    <source>
        <strain evidence="13">ATCC BAA-594 / HTCC2503 / KCTC 12087</strain>
    </source>
</reference>
<comment type="cofactor">
    <cofactor evidence="2 10">
        <name>NAD(+)</name>
        <dbReference type="ChEBI" id="CHEBI:57540"/>
    </cofactor>
</comment>
<dbReference type="PANTHER" id="PTHR43725:SF53">
    <property type="entry name" value="UDP-ARABINOSE 4-EPIMERASE 1"/>
    <property type="match status" value="1"/>
</dbReference>
<reference evidence="13" key="1">
    <citation type="submission" date="2010-08" db="EMBL/GenBank/DDBJ databases">
        <title>Genome sequence of Parvularcula bermudensis HTCC2503.</title>
        <authorList>
            <person name="Kang D.-M."/>
            <person name="Oh H.-M."/>
            <person name="Cho J.-C."/>
        </authorList>
    </citation>
    <scope>NUCLEOTIDE SEQUENCE [LARGE SCALE GENOMIC DNA]</scope>
    <source>
        <strain evidence="13">ATCC BAA-594 / HTCC2503 / KCTC 12087</strain>
    </source>
</reference>
<dbReference type="Proteomes" id="UP000001302">
    <property type="component" value="Chromosome"/>
</dbReference>
<dbReference type="RefSeq" id="WP_013300478.1">
    <property type="nucleotide sequence ID" value="NC_014414.1"/>
</dbReference>
<dbReference type="HOGENOM" id="CLU_007383_1_10_5"/>
<comment type="catalytic activity">
    <reaction evidence="1 10">
        <text>UDP-alpha-D-glucose = UDP-alpha-D-galactose</text>
        <dbReference type="Rhea" id="RHEA:22168"/>
        <dbReference type="ChEBI" id="CHEBI:58885"/>
        <dbReference type="ChEBI" id="CHEBI:66914"/>
        <dbReference type="EC" id="5.1.3.2"/>
    </reaction>
</comment>
<dbReference type="GO" id="GO:0033499">
    <property type="term" value="P:galactose catabolic process via UDP-galactose, Leloir pathway"/>
    <property type="evidence" value="ECO:0007669"/>
    <property type="project" value="TreeGrafter"/>
</dbReference>
<dbReference type="PANTHER" id="PTHR43725">
    <property type="entry name" value="UDP-GLUCOSE 4-EPIMERASE"/>
    <property type="match status" value="1"/>
</dbReference>
<proteinExistence type="inferred from homology"/>
<dbReference type="CDD" id="cd05247">
    <property type="entry name" value="UDP_G4E_1_SDR_e"/>
    <property type="match status" value="1"/>
</dbReference>
<dbReference type="InterPro" id="IPR036291">
    <property type="entry name" value="NAD(P)-bd_dom_sf"/>
</dbReference>
<evidence type="ECO:0000256" key="3">
    <source>
        <dbReference type="ARBA" id="ARBA00004947"/>
    </source>
</evidence>
<dbReference type="eggNOG" id="COG1087">
    <property type="taxonomic scope" value="Bacteria"/>
</dbReference>
<dbReference type="GO" id="GO:0003978">
    <property type="term" value="F:UDP-glucose 4-epimerase activity"/>
    <property type="evidence" value="ECO:0007669"/>
    <property type="project" value="UniProtKB-UniRule"/>
</dbReference>
<dbReference type="Gene3D" id="3.40.50.720">
    <property type="entry name" value="NAD(P)-binding Rossmann-like Domain"/>
    <property type="match status" value="1"/>
</dbReference>
<dbReference type="NCBIfam" id="TIGR01179">
    <property type="entry name" value="galE"/>
    <property type="match status" value="1"/>
</dbReference>
<keyword evidence="13" id="KW-1185">Reference proteome</keyword>
<evidence type="ECO:0000313" key="12">
    <source>
        <dbReference type="EMBL" id="ADM09504.1"/>
    </source>
</evidence>
<keyword evidence="9 10" id="KW-0119">Carbohydrate metabolism</keyword>
<comment type="pathway">
    <text evidence="3 10">Carbohydrate metabolism; galactose metabolism.</text>
</comment>
<dbReference type="EMBL" id="CP002156">
    <property type="protein sequence ID" value="ADM09504.1"/>
    <property type="molecule type" value="Genomic_DNA"/>
</dbReference>
<evidence type="ECO:0000256" key="1">
    <source>
        <dbReference type="ARBA" id="ARBA00000083"/>
    </source>
</evidence>